<evidence type="ECO:0000313" key="4">
    <source>
        <dbReference type="Proteomes" id="UP000316213"/>
    </source>
</evidence>
<evidence type="ECO:0000256" key="1">
    <source>
        <dbReference type="SAM" id="MobiDB-lite"/>
    </source>
</evidence>
<dbReference type="EMBL" id="SJPM01000007">
    <property type="protein sequence ID" value="TWT95060.1"/>
    <property type="molecule type" value="Genomic_DNA"/>
</dbReference>
<feature type="transmembrane region" description="Helical" evidence="2">
    <location>
        <begin position="30"/>
        <end position="54"/>
    </location>
</feature>
<comment type="caution">
    <text evidence="3">The sequence shown here is derived from an EMBL/GenBank/DDBJ whole genome shotgun (WGS) entry which is preliminary data.</text>
</comment>
<keyword evidence="2" id="KW-0472">Membrane</keyword>
<protein>
    <submittedName>
        <fullName evidence="3">Uncharacterized protein</fullName>
    </submittedName>
</protein>
<name>A0A5C6A6N9_9BACT</name>
<gene>
    <name evidence="3" type="ORF">Pla100_36410</name>
</gene>
<evidence type="ECO:0000256" key="2">
    <source>
        <dbReference type="SAM" id="Phobius"/>
    </source>
</evidence>
<keyword evidence="2" id="KW-1133">Transmembrane helix</keyword>
<sequence length="235" mass="26317">MTDTPDDSPQENSQPTDHPTGEDSPGCLPAVVAGTLLMLIVAFVLCGVTTWILFQKRTEIASRSLQGFIPNIEQSLLEPDDKARVIEQLETLINQMRDPNYDPAQAAAIMQRIVRLPIPHWGELDAVESFVRKELEGDEQQQAVKQLSRVRRAVEMNQATVFDIVDVLEPVAVIDETPIGRSLKTKLTRQDVDEVIVRAKRLADRAEITDQKFDRVDMADILAREIQTAKTEGGY</sequence>
<evidence type="ECO:0000313" key="3">
    <source>
        <dbReference type="EMBL" id="TWT95060.1"/>
    </source>
</evidence>
<organism evidence="3 4">
    <name type="scientific">Neorhodopirellula pilleata</name>
    <dbReference type="NCBI Taxonomy" id="2714738"/>
    <lineage>
        <taxon>Bacteria</taxon>
        <taxon>Pseudomonadati</taxon>
        <taxon>Planctomycetota</taxon>
        <taxon>Planctomycetia</taxon>
        <taxon>Pirellulales</taxon>
        <taxon>Pirellulaceae</taxon>
        <taxon>Neorhodopirellula</taxon>
    </lineage>
</organism>
<keyword evidence="4" id="KW-1185">Reference proteome</keyword>
<dbReference type="RefSeq" id="WP_197168032.1">
    <property type="nucleotide sequence ID" value="NZ_SJPM01000007.1"/>
</dbReference>
<dbReference type="AlphaFoldDB" id="A0A5C6A6N9"/>
<accession>A0A5C6A6N9</accession>
<keyword evidence="2" id="KW-0812">Transmembrane</keyword>
<proteinExistence type="predicted"/>
<feature type="region of interest" description="Disordered" evidence="1">
    <location>
        <begin position="1"/>
        <end position="25"/>
    </location>
</feature>
<dbReference type="Proteomes" id="UP000316213">
    <property type="component" value="Unassembled WGS sequence"/>
</dbReference>
<reference evidence="3 4" key="1">
    <citation type="submission" date="2019-02" db="EMBL/GenBank/DDBJ databases">
        <title>Deep-cultivation of Planctomycetes and their phenomic and genomic characterization uncovers novel biology.</title>
        <authorList>
            <person name="Wiegand S."/>
            <person name="Jogler M."/>
            <person name="Boedeker C."/>
            <person name="Pinto D."/>
            <person name="Vollmers J."/>
            <person name="Rivas-Marin E."/>
            <person name="Kohn T."/>
            <person name="Peeters S.H."/>
            <person name="Heuer A."/>
            <person name="Rast P."/>
            <person name="Oberbeckmann S."/>
            <person name="Bunk B."/>
            <person name="Jeske O."/>
            <person name="Meyerdierks A."/>
            <person name="Storesund J.E."/>
            <person name="Kallscheuer N."/>
            <person name="Luecker S."/>
            <person name="Lage O.M."/>
            <person name="Pohl T."/>
            <person name="Merkel B.J."/>
            <person name="Hornburger P."/>
            <person name="Mueller R.-W."/>
            <person name="Bruemmer F."/>
            <person name="Labrenz M."/>
            <person name="Spormann A.M."/>
            <person name="Op Den Camp H."/>
            <person name="Overmann J."/>
            <person name="Amann R."/>
            <person name="Jetten M.S.M."/>
            <person name="Mascher T."/>
            <person name="Medema M.H."/>
            <person name="Devos D.P."/>
            <person name="Kaster A.-K."/>
            <person name="Ovreas L."/>
            <person name="Rohde M."/>
            <person name="Galperin M.Y."/>
            <person name="Jogler C."/>
        </authorList>
    </citation>
    <scope>NUCLEOTIDE SEQUENCE [LARGE SCALE GENOMIC DNA]</scope>
    <source>
        <strain evidence="3 4">Pla100</strain>
    </source>
</reference>